<sequence>MVQCKWWCDLKNGLHSNFYRLLMDLDARSLLNNSMEVPKMTHERSLFSMEKHVTIKYL</sequence>
<dbReference type="EMBL" id="GBXM01079156">
    <property type="protein sequence ID" value="JAH29421.1"/>
    <property type="molecule type" value="Transcribed_RNA"/>
</dbReference>
<reference evidence="1" key="2">
    <citation type="journal article" date="2015" name="Fish Shellfish Immunol.">
        <title>Early steps in the European eel (Anguilla anguilla)-Vibrio vulnificus interaction in the gills: Role of the RtxA13 toxin.</title>
        <authorList>
            <person name="Callol A."/>
            <person name="Pajuelo D."/>
            <person name="Ebbesson L."/>
            <person name="Teles M."/>
            <person name="MacKenzie S."/>
            <person name="Amaro C."/>
        </authorList>
    </citation>
    <scope>NUCLEOTIDE SEQUENCE</scope>
</reference>
<organism evidence="1">
    <name type="scientific">Anguilla anguilla</name>
    <name type="common">European freshwater eel</name>
    <name type="synonym">Muraena anguilla</name>
    <dbReference type="NCBI Taxonomy" id="7936"/>
    <lineage>
        <taxon>Eukaryota</taxon>
        <taxon>Metazoa</taxon>
        <taxon>Chordata</taxon>
        <taxon>Craniata</taxon>
        <taxon>Vertebrata</taxon>
        <taxon>Euteleostomi</taxon>
        <taxon>Actinopterygii</taxon>
        <taxon>Neopterygii</taxon>
        <taxon>Teleostei</taxon>
        <taxon>Anguilliformes</taxon>
        <taxon>Anguillidae</taxon>
        <taxon>Anguilla</taxon>
    </lineage>
</organism>
<protein>
    <submittedName>
        <fullName evidence="1">Uncharacterized protein</fullName>
    </submittedName>
</protein>
<accession>A0A0E9RJU8</accession>
<proteinExistence type="predicted"/>
<name>A0A0E9RJU8_ANGAN</name>
<dbReference type="AlphaFoldDB" id="A0A0E9RJU8"/>
<evidence type="ECO:0000313" key="1">
    <source>
        <dbReference type="EMBL" id="JAH29421.1"/>
    </source>
</evidence>
<reference evidence="1" key="1">
    <citation type="submission" date="2014-11" db="EMBL/GenBank/DDBJ databases">
        <authorList>
            <person name="Amaro Gonzalez C."/>
        </authorList>
    </citation>
    <scope>NUCLEOTIDE SEQUENCE</scope>
</reference>